<organism evidence="1 2">
    <name type="scientific">Penicillium capsulatum</name>
    <dbReference type="NCBI Taxonomy" id="69766"/>
    <lineage>
        <taxon>Eukaryota</taxon>
        <taxon>Fungi</taxon>
        <taxon>Dikarya</taxon>
        <taxon>Ascomycota</taxon>
        <taxon>Pezizomycotina</taxon>
        <taxon>Eurotiomycetes</taxon>
        <taxon>Eurotiomycetidae</taxon>
        <taxon>Eurotiales</taxon>
        <taxon>Aspergillaceae</taxon>
        <taxon>Penicillium</taxon>
    </lineage>
</organism>
<proteinExistence type="predicted"/>
<dbReference type="EMBL" id="JAPQKO010000003">
    <property type="protein sequence ID" value="KAJ5172371.1"/>
    <property type="molecule type" value="Genomic_DNA"/>
</dbReference>
<gene>
    <name evidence="1" type="ORF">N7492_004964</name>
</gene>
<comment type="caution">
    <text evidence="1">The sequence shown here is derived from an EMBL/GenBank/DDBJ whole genome shotgun (WGS) entry which is preliminary data.</text>
</comment>
<keyword evidence="2" id="KW-1185">Reference proteome</keyword>
<sequence length="195" mass="20460">MSIPSLTRLKLYAYGENIGGLPIFSADGIAQIGDPTASDAIMKTPMCVRIDSGNRKEPSRWIADVDGDKVSPADVVGFVVDGILSATSVLALGNSDAFSQTSSSIKGDQYCKPVVFTAMAMVGSQSGILTDVWYLYGSFVLLNVPGAAFYAQPTGKEGLYNLMWSTSKMASLNSIPITIKTTAPVTGSAQMITGA</sequence>
<protein>
    <submittedName>
        <fullName evidence="1">Uncharacterized protein</fullName>
    </submittedName>
</protein>
<dbReference type="AlphaFoldDB" id="A0A9W9I8Y0"/>
<reference evidence="1" key="2">
    <citation type="journal article" date="2023" name="IMA Fungus">
        <title>Comparative genomic study of the Penicillium genus elucidates a diverse pangenome and 15 lateral gene transfer events.</title>
        <authorList>
            <person name="Petersen C."/>
            <person name="Sorensen T."/>
            <person name="Nielsen M.R."/>
            <person name="Sondergaard T.E."/>
            <person name="Sorensen J.L."/>
            <person name="Fitzpatrick D.A."/>
            <person name="Frisvad J.C."/>
            <person name="Nielsen K.L."/>
        </authorList>
    </citation>
    <scope>NUCLEOTIDE SEQUENCE</scope>
    <source>
        <strain evidence="1">IBT 21917</strain>
    </source>
</reference>
<evidence type="ECO:0000313" key="2">
    <source>
        <dbReference type="Proteomes" id="UP001146351"/>
    </source>
</evidence>
<name>A0A9W9I8Y0_9EURO</name>
<reference evidence="1" key="1">
    <citation type="submission" date="2022-11" db="EMBL/GenBank/DDBJ databases">
        <authorList>
            <person name="Petersen C."/>
        </authorList>
    </citation>
    <scope>NUCLEOTIDE SEQUENCE</scope>
    <source>
        <strain evidence="1">IBT 21917</strain>
    </source>
</reference>
<accession>A0A9W9I8Y0</accession>
<dbReference type="OrthoDB" id="5230873at2759"/>
<dbReference type="Proteomes" id="UP001146351">
    <property type="component" value="Unassembled WGS sequence"/>
</dbReference>
<evidence type="ECO:0000313" key="1">
    <source>
        <dbReference type="EMBL" id="KAJ5172371.1"/>
    </source>
</evidence>